<feature type="compositionally biased region" description="Gly residues" evidence="3">
    <location>
        <begin position="498"/>
        <end position="511"/>
    </location>
</feature>
<evidence type="ECO:0000256" key="2">
    <source>
        <dbReference type="ARBA" id="ARBA00022703"/>
    </source>
</evidence>
<feature type="compositionally biased region" description="Basic residues" evidence="3">
    <location>
        <begin position="513"/>
        <end position="522"/>
    </location>
</feature>
<proteinExistence type="inferred from homology"/>
<dbReference type="GO" id="GO:0003723">
    <property type="term" value="F:RNA binding"/>
    <property type="evidence" value="ECO:0007669"/>
    <property type="project" value="TreeGrafter"/>
</dbReference>
<keyword evidence="2" id="KW-0053">Apoptosis</keyword>
<dbReference type="GO" id="GO:0005634">
    <property type="term" value="C:nucleus"/>
    <property type="evidence" value="ECO:0007669"/>
    <property type="project" value="TreeGrafter"/>
</dbReference>
<feature type="region of interest" description="Disordered" evidence="3">
    <location>
        <begin position="469"/>
        <end position="522"/>
    </location>
</feature>
<dbReference type="SUPFAM" id="SSF48371">
    <property type="entry name" value="ARM repeat"/>
    <property type="match status" value="1"/>
</dbReference>
<dbReference type="GO" id="GO:0043066">
    <property type="term" value="P:negative regulation of apoptotic process"/>
    <property type="evidence" value="ECO:0007669"/>
    <property type="project" value="TreeGrafter"/>
</dbReference>
<dbReference type="InterPro" id="IPR008383">
    <property type="entry name" value="API5"/>
</dbReference>
<reference evidence="4" key="1">
    <citation type="submission" date="2016-12" db="EMBL/GenBank/DDBJ databases">
        <title>An insight into the sialome and mialome of the sand fly, Nyssomyia neivai.</title>
        <authorList>
            <person name="Sebastian V."/>
            <person name="Goulart T.M."/>
            <person name="Oliveira W."/>
            <person name="Calvo E."/>
            <person name="Oliveira L.F."/>
            <person name="Pinto M.C."/>
            <person name="Rosselino A.M."/>
            <person name="Ribeiro J.M."/>
        </authorList>
    </citation>
    <scope>NUCLEOTIDE SEQUENCE</scope>
</reference>
<sequence length="522" mass="59243">MDKVEKLYQNYEILNGAGDKVLEYQDLYIEILDAVKGSQKEKILASQFIGKFFRHFPALQELAINRQLDLCEDTDPQIRRQAIKDLPQLCKDTKQNIPKISDSLAQLLFLEGTELAVVYFSLQTLAKYDAKLTLSGILNQILTGDEETREKCFKFIQQKFRTYSADVYTKEIEEYLVAELKKILQDVTSDEFHTIMTILGSTKMGKTVTGHAELVNLAIEQAELGAEIEPVTLEDETIERFIQCATQALPYFSSQIESTPFIKFICDKLLPINTWNVISAAENQSQVHLRILKLFAEMCTNCGTLDDGPNRIEAIFTVLMEFLPLPPMDDTDVLSVSPSFQFSHVECLLYALHSLGKHGLEFLTFTDDSEKLKDFRARLQYLARGTQGYIKRLQESMKDKKDDENPEEKKIKVTALKTTSNISALIRDLFHSPPSFKTKITLSWIEKKELAHREAAKRHAPITFDNKQSIDVKKGRNNTNGAQNVYTPPSGKYSGRMRGYGGQRQGGGGPMGRRNRPGGKWK</sequence>
<dbReference type="AlphaFoldDB" id="A0A1L8DMC9"/>
<dbReference type="PANTHER" id="PTHR12758">
    <property type="entry name" value="APOPTOSIS INHIBITOR 5-RELATED"/>
    <property type="match status" value="1"/>
</dbReference>
<organism evidence="4">
    <name type="scientific">Nyssomyia neivai</name>
    <dbReference type="NCBI Taxonomy" id="330878"/>
    <lineage>
        <taxon>Eukaryota</taxon>
        <taxon>Metazoa</taxon>
        <taxon>Ecdysozoa</taxon>
        <taxon>Arthropoda</taxon>
        <taxon>Hexapoda</taxon>
        <taxon>Insecta</taxon>
        <taxon>Pterygota</taxon>
        <taxon>Neoptera</taxon>
        <taxon>Endopterygota</taxon>
        <taxon>Diptera</taxon>
        <taxon>Nematocera</taxon>
        <taxon>Psychodoidea</taxon>
        <taxon>Psychodidae</taxon>
        <taxon>Nyssomyia</taxon>
    </lineage>
</organism>
<evidence type="ECO:0000313" key="4">
    <source>
        <dbReference type="EMBL" id="JAV07490.1"/>
    </source>
</evidence>
<dbReference type="GO" id="GO:0006915">
    <property type="term" value="P:apoptotic process"/>
    <property type="evidence" value="ECO:0007669"/>
    <property type="project" value="UniProtKB-KW"/>
</dbReference>
<dbReference type="EMBL" id="GFDF01006594">
    <property type="protein sequence ID" value="JAV07490.1"/>
    <property type="molecule type" value="Transcribed_RNA"/>
</dbReference>
<dbReference type="Pfam" id="PF05918">
    <property type="entry name" value="API5"/>
    <property type="match status" value="1"/>
</dbReference>
<comment type="similarity">
    <text evidence="1">Belongs to the API5 family.</text>
</comment>
<feature type="compositionally biased region" description="Polar residues" evidence="3">
    <location>
        <begin position="477"/>
        <end position="487"/>
    </location>
</feature>
<evidence type="ECO:0000256" key="1">
    <source>
        <dbReference type="ARBA" id="ARBA00009515"/>
    </source>
</evidence>
<name>A0A1L8DMC9_9DIPT</name>
<protein>
    <submittedName>
        <fullName evidence="4">Putative apoptosis inhibitor 5/fibroblast growth factor 2-interacting factor 2</fullName>
    </submittedName>
</protein>
<accession>A0A1L8DMC9</accession>
<dbReference type="PANTHER" id="PTHR12758:SF19">
    <property type="entry name" value="APOPTOSIS INHIBITOR 5"/>
    <property type="match status" value="1"/>
</dbReference>
<evidence type="ECO:0000256" key="3">
    <source>
        <dbReference type="SAM" id="MobiDB-lite"/>
    </source>
</evidence>
<dbReference type="InterPro" id="IPR016024">
    <property type="entry name" value="ARM-type_fold"/>
</dbReference>